<dbReference type="AlphaFoldDB" id="A0A3Q7EF71"/>
<dbReference type="Gramene" id="Solyc01g058703.1.1">
    <property type="protein sequence ID" value="Solyc01g058703.1.1"/>
    <property type="gene ID" value="Solyc01g058703.1"/>
</dbReference>
<keyword evidence="2" id="KW-1185">Reference proteome</keyword>
<sequence>MGGDTVKEYSAKLFETVNKIRLFSETFQDSKFAENIMISLPALFRSKIQAIQESNFLKILSMVELISKLQAQEQRSSIRDEEVSEFEF</sequence>
<proteinExistence type="predicted"/>
<reference evidence="1" key="2">
    <citation type="submission" date="2019-01" db="UniProtKB">
        <authorList>
            <consortium name="EnsemblPlants"/>
        </authorList>
    </citation>
    <scope>IDENTIFICATION</scope>
    <source>
        <strain evidence="1">cv. Heinz 1706</strain>
    </source>
</reference>
<accession>A0A3Q7EF71</accession>
<dbReference type="PANTHER" id="PTHR35317">
    <property type="entry name" value="OS04G0629600 PROTEIN"/>
    <property type="match status" value="1"/>
</dbReference>
<dbReference type="PANTHER" id="PTHR35317:SF31">
    <property type="entry name" value="DUF4219 DOMAIN-CONTAINING PROTEIN"/>
    <property type="match status" value="1"/>
</dbReference>
<protein>
    <submittedName>
        <fullName evidence="1">Uncharacterized protein</fullName>
    </submittedName>
</protein>
<dbReference type="InParanoid" id="A0A3Q7EF71"/>
<evidence type="ECO:0000313" key="2">
    <source>
        <dbReference type="Proteomes" id="UP000004994"/>
    </source>
</evidence>
<dbReference type="EnsemblPlants" id="Solyc01g058703.1.1">
    <property type="protein sequence ID" value="Solyc01g058703.1.1"/>
    <property type="gene ID" value="Solyc01g058703.1"/>
</dbReference>
<evidence type="ECO:0000313" key="1">
    <source>
        <dbReference type="EnsemblPlants" id="Solyc01g058703.1.1"/>
    </source>
</evidence>
<reference evidence="1" key="1">
    <citation type="journal article" date="2012" name="Nature">
        <title>The tomato genome sequence provides insights into fleshy fruit evolution.</title>
        <authorList>
            <consortium name="Tomato Genome Consortium"/>
        </authorList>
    </citation>
    <scope>NUCLEOTIDE SEQUENCE [LARGE SCALE GENOMIC DNA]</scope>
    <source>
        <strain evidence="1">cv. Heinz 1706</strain>
    </source>
</reference>
<organism evidence="1">
    <name type="scientific">Solanum lycopersicum</name>
    <name type="common">Tomato</name>
    <name type="synonym">Lycopersicon esculentum</name>
    <dbReference type="NCBI Taxonomy" id="4081"/>
    <lineage>
        <taxon>Eukaryota</taxon>
        <taxon>Viridiplantae</taxon>
        <taxon>Streptophyta</taxon>
        <taxon>Embryophyta</taxon>
        <taxon>Tracheophyta</taxon>
        <taxon>Spermatophyta</taxon>
        <taxon>Magnoliopsida</taxon>
        <taxon>eudicotyledons</taxon>
        <taxon>Gunneridae</taxon>
        <taxon>Pentapetalae</taxon>
        <taxon>asterids</taxon>
        <taxon>lamiids</taxon>
        <taxon>Solanales</taxon>
        <taxon>Solanaceae</taxon>
        <taxon>Solanoideae</taxon>
        <taxon>Solaneae</taxon>
        <taxon>Solanum</taxon>
        <taxon>Solanum subgen. Lycopersicon</taxon>
    </lineage>
</organism>
<name>A0A3Q7EF71_SOLLC</name>
<dbReference type="OMA" id="QTFEINM"/>
<dbReference type="Proteomes" id="UP000004994">
    <property type="component" value="Chromosome 1"/>
</dbReference>
<dbReference type="Pfam" id="PF14223">
    <property type="entry name" value="Retrotran_gag_2"/>
    <property type="match status" value="1"/>
</dbReference>